<keyword evidence="2 6" id="KW-0812">Transmembrane</keyword>
<evidence type="ECO:0000313" key="8">
    <source>
        <dbReference type="EMBL" id="PSN70584.1"/>
    </source>
</evidence>
<comment type="subcellular location">
    <subcellularLocation>
        <location evidence="1">Membrane</location>
        <topology evidence="1">Multi-pass membrane protein</topology>
    </subcellularLocation>
</comment>
<feature type="transmembrane region" description="Helical" evidence="6">
    <location>
        <begin position="87"/>
        <end position="111"/>
    </location>
</feature>
<feature type="transmembrane region" description="Helical" evidence="6">
    <location>
        <begin position="123"/>
        <end position="144"/>
    </location>
</feature>
<evidence type="ECO:0000256" key="4">
    <source>
        <dbReference type="ARBA" id="ARBA00023136"/>
    </source>
</evidence>
<dbReference type="InterPro" id="IPR052337">
    <property type="entry name" value="SAT4-like"/>
</dbReference>
<name>A0A2T2NYT5_CORCC</name>
<accession>A0A2T2NYT5</accession>
<dbReference type="AlphaFoldDB" id="A0A2T2NYT5"/>
<evidence type="ECO:0000256" key="2">
    <source>
        <dbReference type="ARBA" id="ARBA00022692"/>
    </source>
</evidence>
<evidence type="ECO:0000256" key="6">
    <source>
        <dbReference type="SAM" id="Phobius"/>
    </source>
</evidence>
<dbReference type="EMBL" id="KZ678131">
    <property type="protein sequence ID" value="PSN70584.1"/>
    <property type="molecule type" value="Genomic_DNA"/>
</dbReference>
<dbReference type="PANTHER" id="PTHR33048:SF146">
    <property type="entry name" value="INTEGRAL MEMBRANE PROTEIN"/>
    <property type="match status" value="1"/>
</dbReference>
<evidence type="ECO:0000256" key="1">
    <source>
        <dbReference type="ARBA" id="ARBA00004141"/>
    </source>
</evidence>
<reference evidence="8 9" key="1">
    <citation type="journal article" date="2018" name="Front. Microbiol.">
        <title>Genome-Wide Analysis of Corynespora cassiicola Leaf Fall Disease Putative Effectors.</title>
        <authorList>
            <person name="Lopez D."/>
            <person name="Ribeiro S."/>
            <person name="Label P."/>
            <person name="Fumanal B."/>
            <person name="Venisse J.S."/>
            <person name="Kohler A."/>
            <person name="de Oliveira R.R."/>
            <person name="Labutti K."/>
            <person name="Lipzen A."/>
            <person name="Lail K."/>
            <person name="Bauer D."/>
            <person name="Ohm R.A."/>
            <person name="Barry K.W."/>
            <person name="Spatafora J."/>
            <person name="Grigoriev I.V."/>
            <person name="Martin F.M."/>
            <person name="Pujade-Renaud V."/>
        </authorList>
    </citation>
    <scope>NUCLEOTIDE SEQUENCE [LARGE SCALE GENOMIC DNA]</scope>
    <source>
        <strain evidence="8 9">Philippines</strain>
    </source>
</reference>
<protein>
    <recommendedName>
        <fullName evidence="7">Rhodopsin domain-containing protein</fullName>
    </recommendedName>
</protein>
<comment type="similarity">
    <text evidence="5">Belongs to the SAT4 family.</text>
</comment>
<organism evidence="8 9">
    <name type="scientific">Corynespora cassiicola Philippines</name>
    <dbReference type="NCBI Taxonomy" id="1448308"/>
    <lineage>
        <taxon>Eukaryota</taxon>
        <taxon>Fungi</taxon>
        <taxon>Dikarya</taxon>
        <taxon>Ascomycota</taxon>
        <taxon>Pezizomycotina</taxon>
        <taxon>Dothideomycetes</taxon>
        <taxon>Pleosporomycetidae</taxon>
        <taxon>Pleosporales</taxon>
        <taxon>Corynesporascaceae</taxon>
        <taxon>Corynespora</taxon>
    </lineage>
</organism>
<dbReference type="GO" id="GO:0016020">
    <property type="term" value="C:membrane"/>
    <property type="evidence" value="ECO:0007669"/>
    <property type="project" value="UniProtKB-SubCell"/>
</dbReference>
<feature type="transmembrane region" description="Helical" evidence="6">
    <location>
        <begin position="12"/>
        <end position="32"/>
    </location>
</feature>
<keyword evidence="4 6" id="KW-0472">Membrane</keyword>
<feature type="domain" description="Rhodopsin" evidence="7">
    <location>
        <begin position="27"/>
        <end position="215"/>
    </location>
</feature>
<feature type="transmembrane region" description="Helical" evidence="6">
    <location>
        <begin position="44"/>
        <end position="67"/>
    </location>
</feature>
<sequence length="216" mass="23873">MVESYQKQLNEVGWSLCTISMLVVAGRCYCRLVALKRFGWDDAFMVFAMASGVACAALVSAGVKYGFGLHLLDIKSDHDREQALKYTFIAPAISIVASTAGKISMVFFLIRLLGSSAKAIHRWILYTVTFIMVGLNIFIIGVLLGNCTPMEKTWKPATPGKCLPSGYLEYGGRIQAIWNAIMDLVTAFFPAYMVWRLQMKNSTKWGLTFLMGGGVL</sequence>
<evidence type="ECO:0000313" key="9">
    <source>
        <dbReference type="Proteomes" id="UP000240883"/>
    </source>
</evidence>
<dbReference type="Proteomes" id="UP000240883">
    <property type="component" value="Unassembled WGS sequence"/>
</dbReference>
<dbReference type="PANTHER" id="PTHR33048">
    <property type="entry name" value="PTH11-LIKE INTEGRAL MEMBRANE PROTEIN (AFU_ORTHOLOGUE AFUA_5G11245)"/>
    <property type="match status" value="1"/>
</dbReference>
<evidence type="ECO:0000256" key="5">
    <source>
        <dbReference type="ARBA" id="ARBA00038359"/>
    </source>
</evidence>
<feature type="transmembrane region" description="Helical" evidence="6">
    <location>
        <begin position="176"/>
        <end position="195"/>
    </location>
</feature>
<dbReference type="InterPro" id="IPR049326">
    <property type="entry name" value="Rhodopsin_dom_fungi"/>
</dbReference>
<dbReference type="OrthoDB" id="3934549at2759"/>
<gene>
    <name evidence="8" type="ORF">BS50DRAFT_486793</name>
</gene>
<evidence type="ECO:0000256" key="3">
    <source>
        <dbReference type="ARBA" id="ARBA00022989"/>
    </source>
</evidence>
<keyword evidence="3 6" id="KW-1133">Transmembrane helix</keyword>
<evidence type="ECO:0000259" key="7">
    <source>
        <dbReference type="Pfam" id="PF20684"/>
    </source>
</evidence>
<dbReference type="Pfam" id="PF20684">
    <property type="entry name" value="Fung_rhodopsin"/>
    <property type="match status" value="1"/>
</dbReference>
<proteinExistence type="inferred from homology"/>
<keyword evidence="9" id="KW-1185">Reference proteome</keyword>